<reference evidence="1" key="1">
    <citation type="submission" date="2023-08" db="EMBL/GenBank/DDBJ databases">
        <title>A de novo genome assembly of Solanum verrucosum Schlechtendal, a Mexican diploid species geographically isolated from the other diploid A-genome species in potato relatives.</title>
        <authorList>
            <person name="Hosaka K."/>
        </authorList>
    </citation>
    <scope>NUCLEOTIDE SEQUENCE</scope>
    <source>
        <tissue evidence="1">Young leaves</tissue>
    </source>
</reference>
<keyword evidence="2" id="KW-1185">Reference proteome</keyword>
<organism evidence="1 2">
    <name type="scientific">Solanum verrucosum</name>
    <dbReference type="NCBI Taxonomy" id="315347"/>
    <lineage>
        <taxon>Eukaryota</taxon>
        <taxon>Viridiplantae</taxon>
        <taxon>Streptophyta</taxon>
        <taxon>Embryophyta</taxon>
        <taxon>Tracheophyta</taxon>
        <taxon>Spermatophyta</taxon>
        <taxon>Magnoliopsida</taxon>
        <taxon>eudicotyledons</taxon>
        <taxon>Gunneridae</taxon>
        <taxon>Pentapetalae</taxon>
        <taxon>asterids</taxon>
        <taxon>lamiids</taxon>
        <taxon>Solanales</taxon>
        <taxon>Solanaceae</taxon>
        <taxon>Solanoideae</taxon>
        <taxon>Solaneae</taxon>
        <taxon>Solanum</taxon>
    </lineage>
</organism>
<sequence length="56" mass="6227">MVSGTKDVNAVELEELIQMGHTLRPYTMKKCISRQIKQGCSSEQSMAGQKSRLELG</sequence>
<evidence type="ECO:0000313" key="2">
    <source>
        <dbReference type="Proteomes" id="UP001234989"/>
    </source>
</evidence>
<dbReference type="EMBL" id="CP133616">
    <property type="protein sequence ID" value="WMV29305.1"/>
    <property type="molecule type" value="Genomic_DNA"/>
</dbReference>
<protein>
    <submittedName>
        <fullName evidence="1">Uncharacterized protein</fullName>
    </submittedName>
</protein>
<dbReference type="AlphaFoldDB" id="A0AAF0TWY9"/>
<gene>
    <name evidence="1" type="ORF">MTR67_022690</name>
</gene>
<proteinExistence type="predicted"/>
<accession>A0AAF0TWY9</accession>
<evidence type="ECO:0000313" key="1">
    <source>
        <dbReference type="EMBL" id="WMV29305.1"/>
    </source>
</evidence>
<name>A0AAF0TWY9_SOLVR</name>
<dbReference type="Proteomes" id="UP001234989">
    <property type="component" value="Chromosome 5"/>
</dbReference>